<dbReference type="PRINTS" id="PR01399">
    <property type="entry name" value="ENTSNTHTASED"/>
</dbReference>
<dbReference type="PANTHER" id="PTHR38096">
    <property type="entry name" value="ENTEROBACTIN SYNTHASE COMPONENT D"/>
    <property type="match status" value="1"/>
</dbReference>
<dbReference type="InterPro" id="IPR003542">
    <property type="entry name" value="Enbac_synth_compD-like"/>
</dbReference>
<evidence type="ECO:0008006" key="6">
    <source>
        <dbReference type="Google" id="ProtNLM"/>
    </source>
</evidence>
<dbReference type="Pfam" id="PF01648">
    <property type="entry name" value="ACPS"/>
    <property type="match status" value="1"/>
</dbReference>
<comment type="caution">
    <text evidence="4">The sequence shown here is derived from an EMBL/GenBank/DDBJ whole genome shotgun (WGS) entry which is preliminary data.</text>
</comment>
<organism evidence="4 5">
    <name type="scientific">Catenulispora yoronensis</name>
    <dbReference type="NCBI Taxonomy" id="450799"/>
    <lineage>
        <taxon>Bacteria</taxon>
        <taxon>Bacillati</taxon>
        <taxon>Actinomycetota</taxon>
        <taxon>Actinomycetes</taxon>
        <taxon>Catenulisporales</taxon>
        <taxon>Catenulisporaceae</taxon>
        <taxon>Catenulispora</taxon>
    </lineage>
</organism>
<proteinExistence type="predicted"/>
<dbReference type="InterPro" id="IPR008278">
    <property type="entry name" value="4-PPantetheinyl_Trfase_dom"/>
</dbReference>
<evidence type="ECO:0000256" key="1">
    <source>
        <dbReference type="ARBA" id="ARBA00022679"/>
    </source>
</evidence>
<keyword evidence="5" id="KW-1185">Reference proteome</keyword>
<dbReference type="InterPro" id="IPR037143">
    <property type="entry name" value="4-PPantetheinyl_Trfase_dom_sf"/>
</dbReference>
<accession>A0ABP5GMC1</accession>
<evidence type="ECO:0000313" key="4">
    <source>
        <dbReference type="EMBL" id="GAA2048299.1"/>
    </source>
</evidence>
<dbReference type="Pfam" id="PF17837">
    <property type="entry name" value="4PPT_N"/>
    <property type="match status" value="1"/>
</dbReference>
<evidence type="ECO:0000313" key="5">
    <source>
        <dbReference type="Proteomes" id="UP001500751"/>
    </source>
</evidence>
<reference evidence="5" key="1">
    <citation type="journal article" date="2019" name="Int. J. Syst. Evol. Microbiol.">
        <title>The Global Catalogue of Microorganisms (GCM) 10K type strain sequencing project: providing services to taxonomists for standard genome sequencing and annotation.</title>
        <authorList>
            <consortium name="The Broad Institute Genomics Platform"/>
            <consortium name="The Broad Institute Genome Sequencing Center for Infectious Disease"/>
            <person name="Wu L."/>
            <person name="Ma J."/>
        </authorList>
    </citation>
    <scope>NUCLEOTIDE SEQUENCE [LARGE SCALE GENOMIC DNA]</scope>
    <source>
        <strain evidence="5">JCM 16014</strain>
    </source>
</reference>
<feature type="domain" description="4'-phosphopantetheinyl transferase" evidence="2">
    <location>
        <begin position="176"/>
        <end position="253"/>
    </location>
</feature>
<gene>
    <name evidence="4" type="ORF">GCM10009839_62240</name>
</gene>
<dbReference type="InterPro" id="IPR041354">
    <property type="entry name" value="4PPT_N"/>
</dbReference>
<keyword evidence="1" id="KW-0808">Transferase</keyword>
<feature type="domain" description="4'-phosphopantetheinyl transferase N-terminal" evidence="3">
    <location>
        <begin position="105"/>
        <end position="169"/>
    </location>
</feature>
<dbReference type="PANTHER" id="PTHR38096:SF1">
    <property type="entry name" value="ENTEROBACTIN SYNTHASE COMPONENT D"/>
    <property type="match status" value="1"/>
</dbReference>
<dbReference type="SUPFAM" id="SSF56214">
    <property type="entry name" value="4'-phosphopantetheinyl transferase"/>
    <property type="match status" value="1"/>
</dbReference>
<protein>
    <recommendedName>
        <fullName evidence="6">4'-phosphopantetheinyl transferase</fullName>
    </recommendedName>
</protein>
<dbReference type="EMBL" id="BAAAQN010000045">
    <property type="protein sequence ID" value="GAA2048299.1"/>
    <property type="molecule type" value="Genomic_DNA"/>
</dbReference>
<sequence length="301" mass="32496">MDYKGSAFPRLRYAAPMSARRPPLPAPPPLSARIIEADAPRPGSGRLRRRWPDAYRGAMDSAQTPVETPPHLAARALIAEIVPAPAECVDTREELDAELLAGELEHIARAVPSRRAEFVSGRTCARLALARLGLGPRPILAGARGEPKWPRGIVGSITHCAGYRGAVVARSAQIASVGIDAEPNAALPEGVLDAISLPAEQAWIERLSTTHQGVSWDRLLFSAKEAVYKAWYPLTLRWLDFVDAAVTVEPERGRFTAKLRTGGPVVGGREVSEFSGRWVVRENLILAAVTVPPRVPNRGGV</sequence>
<name>A0ABP5GMC1_9ACTN</name>
<dbReference type="Proteomes" id="UP001500751">
    <property type="component" value="Unassembled WGS sequence"/>
</dbReference>
<dbReference type="Gene3D" id="3.90.470.20">
    <property type="entry name" value="4'-phosphopantetheinyl transferase domain"/>
    <property type="match status" value="1"/>
</dbReference>
<evidence type="ECO:0000259" key="3">
    <source>
        <dbReference type="Pfam" id="PF17837"/>
    </source>
</evidence>
<evidence type="ECO:0000259" key="2">
    <source>
        <dbReference type="Pfam" id="PF01648"/>
    </source>
</evidence>